<dbReference type="Gene3D" id="1.20.1250.20">
    <property type="entry name" value="MFS general substrate transporter like domains"/>
    <property type="match status" value="1"/>
</dbReference>
<evidence type="ECO:0000256" key="4">
    <source>
        <dbReference type="ARBA" id="ARBA00004656"/>
    </source>
</evidence>
<feature type="transmembrane region" description="Helical" evidence="26">
    <location>
        <begin position="214"/>
        <end position="236"/>
    </location>
</feature>
<evidence type="ECO:0000256" key="24">
    <source>
        <dbReference type="ARBA" id="ARBA00081195"/>
    </source>
</evidence>
<dbReference type="PROSITE" id="PS50850">
    <property type="entry name" value="MFS"/>
    <property type="match status" value="1"/>
</dbReference>
<feature type="transmembrane region" description="Helical" evidence="26">
    <location>
        <begin position="487"/>
        <end position="506"/>
    </location>
</feature>
<evidence type="ECO:0000256" key="22">
    <source>
        <dbReference type="ARBA" id="ARBA00069713"/>
    </source>
</evidence>
<sequence length="531" mass="58689">MCHSLEDEKKALMPKRLRAPVYDDNTFEDSLGYPQEDGRTRRGRRSSCCHCIPARIVLALLSSAGFLIVFSLRSNLSVAMVAMVYSNASDTNVNRSLECMPKYGNHTPMVPLTEGEFQWNEQIQGIILGSFYYGYCLTQIPGGWLAQYFGGKRLIGVAVLVTSLLSLLSPIAARFNWWMLVGVRFLEGATQGVIYPAMHSMWGRWAPKSERSRLVTITYSGSGSGTTVGLIVSGYICQSQYIGGWPSCFYIFGGIGCVWFIIWMLVVHDLPGDHPRISAEELHLLQTTTSTLNTDENNMSDLKKLKPPWKSIFTSSAVWAIVAAHIATDFGFFTLSSCLPTYMKFILKYDIDKDGILSAVPYMAVMVTTIVTGLVADWIRDKKYLSTVATRKLMNTLGLLLPAGFMLGMCYTNCDSNLAVALLTLAIAVNGLTAAGYTCNHIDIAPKFSGILMGLTNTFGTTTGFIGPYIVGVLTDKNQSREQWQKFFFMVSAMYGVGGLVFLVFAKGEEQQWSIEASVKQNSTKTLNIQK</sequence>
<reference evidence="28 29" key="1">
    <citation type="submission" date="2024-01" db="EMBL/GenBank/DDBJ databases">
        <title>The genome of the rayed Mediterranean limpet Patella caerulea (Linnaeus, 1758).</title>
        <authorList>
            <person name="Anh-Thu Weber A."/>
            <person name="Halstead-Nussloch G."/>
        </authorList>
    </citation>
    <scope>NUCLEOTIDE SEQUENCE [LARGE SCALE GENOMIC DNA]</scope>
    <source>
        <strain evidence="28">AATW-2023a</strain>
        <tissue evidence="28">Whole specimen</tissue>
    </source>
</reference>
<dbReference type="GO" id="GO:0016323">
    <property type="term" value="C:basolateral plasma membrane"/>
    <property type="evidence" value="ECO:0007669"/>
    <property type="project" value="UniProtKB-SubCell"/>
</dbReference>
<evidence type="ECO:0000256" key="16">
    <source>
        <dbReference type="ARBA" id="ARBA00050554"/>
    </source>
</evidence>
<evidence type="ECO:0000256" key="20">
    <source>
        <dbReference type="ARBA" id="ARBA00051612"/>
    </source>
</evidence>
<feature type="transmembrane region" description="Helical" evidence="26">
    <location>
        <begin position="420"/>
        <end position="439"/>
    </location>
</feature>
<gene>
    <name evidence="28" type="ORF">SNE40_021565</name>
</gene>
<keyword evidence="12" id="KW-0325">Glycoprotein</keyword>
<keyword evidence="13" id="KW-0458">Lysosome</keyword>
<dbReference type="GO" id="GO:0006820">
    <property type="term" value="P:monoatomic anion transport"/>
    <property type="evidence" value="ECO:0007669"/>
    <property type="project" value="TreeGrafter"/>
</dbReference>
<organism evidence="28 29">
    <name type="scientific">Patella caerulea</name>
    <name type="common">Rayed Mediterranean limpet</name>
    <dbReference type="NCBI Taxonomy" id="87958"/>
    <lineage>
        <taxon>Eukaryota</taxon>
        <taxon>Metazoa</taxon>
        <taxon>Spiralia</taxon>
        <taxon>Lophotrochozoa</taxon>
        <taxon>Mollusca</taxon>
        <taxon>Gastropoda</taxon>
        <taxon>Patellogastropoda</taxon>
        <taxon>Patelloidea</taxon>
        <taxon>Patellidae</taxon>
        <taxon>Patella</taxon>
    </lineage>
</organism>
<feature type="transmembrane region" description="Helical" evidence="26">
    <location>
        <begin position="397"/>
        <end position="414"/>
    </location>
</feature>
<dbReference type="CDD" id="cd17318">
    <property type="entry name" value="MFS_SLC17"/>
    <property type="match status" value="1"/>
</dbReference>
<accession>A0AAN8GBD9</accession>
<comment type="catalytic activity">
    <reaction evidence="20">
        <text>D-glucuronate(out) + H(+)(out) = D-glucuronate(in) + H(+)(in)</text>
        <dbReference type="Rhea" id="RHEA:72591"/>
        <dbReference type="ChEBI" id="CHEBI:15378"/>
        <dbReference type="ChEBI" id="CHEBI:58720"/>
    </reaction>
    <physiologicalReaction direction="left-to-right" evidence="20">
        <dbReference type="Rhea" id="RHEA:72592"/>
    </physiologicalReaction>
</comment>
<feature type="transmembrane region" description="Helical" evidence="26">
    <location>
        <begin position="355"/>
        <end position="376"/>
    </location>
</feature>
<proteinExistence type="predicted"/>
<evidence type="ECO:0000256" key="11">
    <source>
        <dbReference type="ARBA" id="ARBA00023136"/>
    </source>
</evidence>
<comment type="subcellular location">
    <subcellularLocation>
        <location evidence="2">Basolateral cell membrane</location>
        <topology evidence="2">Multi-pass membrane protein</topology>
    </subcellularLocation>
    <subcellularLocation>
        <location evidence="3">Cytoplasmic vesicle</location>
        <location evidence="3">Secretory vesicle membrane</location>
        <topology evidence="3">Multi-pass membrane protein</topology>
    </subcellularLocation>
    <subcellularLocation>
        <location evidence="1">Cytoplasmic vesicle</location>
        <location evidence="1">Secretory vesicle</location>
        <location evidence="1">Synaptic vesicle membrane</location>
    </subcellularLocation>
    <subcellularLocation>
        <location evidence="4">Lysosome membrane</location>
    </subcellularLocation>
</comment>
<evidence type="ECO:0000313" key="29">
    <source>
        <dbReference type="Proteomes" id="UP001347796"/>
    </source>
</evidence>
<evidence type="ECO:0000256" key="26">
    <source>
        <dbReference type="SAM" id="Phobius"/>
    </source>
</evidence>
<name>A0AAN8GBD9_PATCE</name>
<feature type="transmembrane region" description="Helical" evidence="26">
    <location>
        <begin position="52"/>
        <end position="72"/>
    </location>
</feature>
<evidence type="ECO:0000259" key="27">
    <source>
        <dbReference type="PROSITE" id="PS50850"/>
    </source>
</evidence>
<evidence type="ECO:0000256" key="17">
    <source>
        <dbReference type="ARBA" id="ARBA00050625"/>
    </source>
</evidence>
<feature type="transmembrane region" description="Helical" evidence="26">
    <location>
        <begin position="154"/>
        <end position="175"/>
    </location>
</feature>
<evidence type="ECO:0000256" key="8">
    <source>
        <dbReference type="ARBA" id="ARBA00022847"/>
    </source>
</evidence>
<evidence type="ECO:0000256" key="19">
    <source>
        <dbReference type="ARBA" id="ARBA00051447"/>
    </source>
</evidence>
<keyword evidence="8" id="KW-0769">Symport</keyword>
<dbReference type="GO" id="GO:0030672">
    <property type="term" value="C:synaptic vesicle membrane"/>
    <property type="evidence" value="ECO:0007669"/>
    <property type="project" value="UniProtKB-SubCell"/>
</dbReference>
<dbReference type="GO" id="GO:0016324">
    <property type="term" value="C:apical plasma membrane"/>
    <property type="evidence" value="ECO:0007669"/>
    <property type="project" value="TreeGrafter"/>
</dbReference>
<evidence type="ECO:0000256" key="18">
    <source>
        <dbReference type="ARBA" id="ARBA00051403"/>
    </source>
</evidence>
<evidence type="ECO:0000256" key="13">
    <source>
        <dbReference type="ARBA" id="ARBA00023228"/>
    </source>
</evidence>
<dbReference type="PANTHER" id="PTHR11662">
    <property type="entry name" value="SOLUTE CARRIER FAMILY 17"/>
    <property type="match status" value="1"/>
</dbReference>
<comment type="catalytic activity">
    <reaction evidence="19">
        <text>L-glutamate(out) = L-glutamate(in)</text>
        <dbReference type="Rhea" id="RHEA:66336"/>
        <dbReference type="ChEBI" id="CHEBI:29985"/>
    </reaction>
    <physiologicalReaction direction="left-to-right" evidence="19">
        <dbReference type="Rhea" id="RHEA:66337"/>
    </physiologicalReaction>
</comment>
<keyword evidence="9 26" id="KW-1133">Transmembrane helix</keyword>
<dbReference type="SUPFAM" id="SSF103473">
    <property type="entry name" value="MFS general substrate transporter"/>
    <property type="match status" value="1"/>
</dbReference>
<dbReference type="InterPro" id="IPR036259">
    <property type="entry name" value="MFS_trans_sf"/>
</dbReference>
<dbReference type="AlphaFoldDB" id="A0AAN8GBD9"/>
<feature type="transmembrane region" description="Helical" evidence="26">
    <location>
        <begin position="242"/>
        <end position="266"/>
    </location>
</feature>
<comment type="caution">
    <text evidence="28">The sequence shown here is derived from an EMBL/GenBank/DDBJ whole genome shotgun (WGS) entry which is preliminary data.</text>
</comment>
<comment type="catalytic activity">
    <reaction evidence="16">
        <text>L-aspartate(out) = L-aspartate(in)</text>
        <dbReference type="Rhea" id="RHEA:66332"/>
        <dbReference type="ChEBI" id="CHEBI:29991"/>
    </reaction>
    <physiologicalReaction direction="left-to-right" evidence="16">
        <dbReference type="Rhea" id="RHEA:66333"/>
    </physiologicalReaction>
</comment>
<evidence type="ECO:0000256" key="23">
    <source>
        <dbReference type="ARBA" id="ARBA00080244"/>
    </source>
</evidence>
<keyword evidence="6" id="KW-1003">Cell membrane</keyword>
<evidence type="ECO:0000256" key="12">
    <source>
        <dbReference type="ARBA" id="ARBA00023180"/>
    </source>
</evidence>
<evidence type="ECO:0000256" key="5">
    <source>
        <dbReference type="ARBA" id="ARBA00022448"/>
    </source>
</evidence>
<evidence type="ECO:0000256" key="1">
    <source>
        <dbReference type="ARBA" id="ARBA00004432"/>
    </source>
</evidence>
<evidence type="ECO:0000256" key="25">
    <source>
        <dbReference type="ARBA" id="ARBA00081925"/>
    </source>
</evidence>
<dbReference type="EMBL" id="JAZGQO010000018">
    <property type="protein sequence ID" value="KAK6167571.1"/>
    <property type="molecule type" value="Genomic_DNA"/>
</dbReference>
<evidence type="ECO:0000256" key="2">
    <source>
        <dbReference type="ARBA" id="ARBA00004554"/>
    </source>
</evidence>
<keyword evidence="10" id="KW-0770">Synapse</keyword>
<evidence type="ECO:0000256" key="15">
    <source>
        <dbReference type="ARBA" id="ARBA00050101"/>
    </source>
</evidence>
<dbReference type="InterPro" id="IPR050382">
    <property type="entry name" value="MFS_Na/Anion_cotransporter"/>
</dbReference>
<comment type="catalytic activity">
    <reaction evidence="15">
        <text>2 nitrate(out) + H(+)(out) = 2 nitrate(in) + H(+)(in)</text>
        <dbReference type="Rhea" id="RHEA:71539"/>
        <dbReference type="ChEBI" id="CHEBI:15378"/>
        <dbReference type="ChEBI" id="CHEBI:17632"/>
    </reaction>
    <physiologicalReaction direction="left-to-right" evidence="15">
        <dbReference type="Rhea" id="RHEA:71540"/>
    </physiologicalReaction>
</comment>
<dbReference type="InterPro" id="IPR011701">
    <property type="entry name" value="MFS"/>
</dbReference>
<dbReference type="Pfam" id="PF07690">
    <property type="entry name" value="MFS_1"/>
    <property type="match status" value="1"/>
</dbReference>
<evidence type="ECO:0000256" key="7">
    <source>
        <dbReference type="ARBA" id="ARBA00022692"/>
    </source>
</evidence>
<keyword evidence="14" id="KW-0968">Cytoplasmic vesicle</keyword>
<dbReference type="GO" id="GO:0005765">
    <property type="term" value="C:lysosomal membrane"/>
    <property type="evidence" value="ECO:0007669"/>
    <property type="project" value="UniProtKB-SubCell"/>
</dbReference>
<dbReference type="GO" id="GO:0046942">
    <property type="term" value="P:carboxylic acid transport"/>
    <property type="evidence" value="ECO:0007669"/>
    <property type="project" value="UniProtKB-ARBA"/>
</dbReference>
<comment type="catalytic activity">
    <reaction evidence="17">
        <text>N-acetylneuraminate(in) + H(+)(in) = N-acetylneuraminate(out) + H(+)(out)</text>
        <dbReference type="Rhea" id="RHEA:28987"/>
        <dbReference type="ChEBI" id="CHEBI:15378"/>
        <dbReference type="ChEBI" id="CHEBI:35418"/>
    </reaction>
    <physiologicalReaction direction="right-to-left" evidence="17">
        <dbReference type="Rhea" id="RHEA:28989"/>
    </physiologicalReaction>
</comment>
<evidence type="ECO:0000256" key="3">
    <source>
        <dbReference type="ARBA" id="ARBA00004638"/>
    </source>
</evidence>
<dbReference type="PANTHER" id="PTHR11662:SF454">
    <property type="entry name" value="SIALIN-LIKE"/>
    <property type="match status" value="1"/>
</dbReference>
<protein>
    <recommendedName>
        <fullName evidence="22">Sialin</fullName>
    </recommendedName>
    <alternativeName>
        <fullName evidence="25">H(+)/nitrate cotransporter</fullName>
    </alternativeName>
    <alternativeName>
        <fullName evidence="23">H(+)/sialic acid cotransporter</fullName>
    </alternativeName>
    <alternativeName>
        <fullName evidence="24">Vesicular excitatory amino acid transporter</fullName>
    </alternativeName>
</protein>
<keyword evidence="29" id="KW-1185">Reference proteome</keyword>
<evidence type="ECO:0000256" key="14">
    <source>
        <dbReference type="ARBA" id="ARBA00023329"/>
    </source>
</evidence>
<feature type="domain" description="Major facilitator superfamily (MFS) profile" evidence="27">
    <location>
        <begin position="57"/>
        <end position="510"/>
    </location>
</feature>
<keyword evidence="7 26" id="KW-0812">Transmembrane</keyword>
<feature type="transmembrane region" description="Helical" evidence="26">
    <location>
        <begin position="451"/>
        <end position="475"/>
    </location>
</feature>
<evidence type="ECO:0000256" key="21">
    <source>
        <dbReference type="ARBA" id="ARBA00056891"/>
    </source>
</evidence>
<evidence type="ECO:0000256" key="9">
    <source>
        <dbReference type="ARBA" id="ARBA00022989"/>
    </source>
</evidence>
<dbReference type="Proteomes" id="UP001347796">
    <property type="component" value="Unassembled WGS sequence"/>
</dbReference>
<evidence type="ECO:0000256" key="6">
    <source>
        <dbReference type="ARBA" id="ARBA00022475"/>
    </source>
</evidence>
<evidence type="ECO:0000256" key="10">
    <source>
        <dbReference type="ARBA" id="ARBA00023018"/>
    </source>
</evidence>
<dbReference type="GO" id="GO:0015293">
    <property type="term" value="F:symporter activity"/>
    <property type="evidence" value="ECO:0007669"/>
    <property type="project" value="UniProtKB-KW"/>
</dbReference>
<evidence type="ECO:0000313" key="28">
    <source>
        <dbReference type="EMBL" id="KAK6167571.1"/>
    </source>
</evidence>
<keyword evidence="5" id="KW-0813">Transport</keyword>
<keyword evidence="11 26" id="KW-0472">Membrane</keyword>
<dbReference type="FunFam" id="1.20.1250.20:FF:000003">
    <property type="entry name" value="Solute carrier family 17 member 3"/>
    <property type="match status" value="1"/>
</dbReference>
<dbReference type="InterPro" id="IPR020846">
    <property type="entry name" value="MFS_dom"/>
</dbReference>
<feature type="transmembrane region" description="Helical" evidence="26">
    <location>
        <begin position="312"/>
        <end position="335"/>
    </location>
</feature>
<comment type="function">
    <text evidence="21">Receptor for CM101, a polysaccharide produced by group B Streptococcus with antipathoangiogenic properties.</text>
</comment>
<dbReference type="FunFam" id="1.20.1250.20:FF:000067">
    <property type="entry name" value="sialin isoform X2"/>
    <property type="match status" value="1"/>
</dbReference>
<comment type="catalytic activity">
    <reaction evidence="18">
        <text>N-acetyl-L-aspartyl-L-glutamate(out) = N-acetyl-L-aspartyl-L-glutamate(in)</text>
        <dbReference type="Rhea" id="RHEA:72599"/>
        <dbReference type="ChEBI" id="CHEBI:76931"/>
    </reaction>
    <physiologicalReaction direction="left-to-right" evidence="18">
        <dbReference type="Rhea" id="RHEA:72600"/>
    </physiologicalReaction>
</comment>